<proteinExistence type="predicted"/>
<dbReference type="AlphaFoldDB" id="D6PJG6"/>
<dbReference type="EMBL" id="GU943107">
    <property type="protein sequence ID" value="ADD95867.1"/>
    <property type="molecule type" value="Genomic_DNA"/>
</dbReference>
<evidence type="ECO:0000313" key="1">
    <source>
        <dbReference type="EMBL" id="ADD95867.1"/>
    </source>
</evidence>
<protein>
    <submittedName>
        <fullName evidence="1">Uncharacterized protein</fullName>
    </submittedName>
</protein>
<name>D6PJG6_9ZZZZ</name>
<sequence>MPQDYINYVRFSWVDTAGIEHIIYPTKDTSIPSQAILQDSDYDYLYDVNENLMVGSALTNERFRDFDATNLSGTLESNDYFYHTNYHTEKIGNIGQRYGGNPENMQENGLFIIDEVNGKISFSSNLKDKLITFKYISDGLATDNETKIHKLAEDAVYQNIVFNLLNTRLGVPEYVINRYRKSRRAAMRNAKIRLSNLKIGELTQVMRGKSKHLKH</sequence>
<accession>D6PJG6</accession>
<organism evidence="1">
    <name type="scientific">uncultured organism MedDCM-OCT-S12-C74</name>
    <dbReference type="NCBI Taxonomy" id="743667"/>
    <lineage>
        <taxon>unclassified sequences</taxon>
        <taxon>environmental samples</taxon>
    </lineage>
</organism>
<reference evidence="1" key="1">
    <citation type="journal article" date="2010" name="ISME J.">
        <title>Metagenome of the Mediterranean deep chlorophyll maximum studied by direct and fosmid library 454 pyrosequencing.</title>
        <authorList>
            <person name="Ghai R."/>
            <person name="Martin-Cuadrado A.B."/>
            <person name="Molto A.G."/>
            <person name="Heredia I.G."/>
            <person name="Cabrera R."/>
            <person name="Martin J."/>
            <person name="Verdu M."/>
            <person name="Deschamps P."/>
            <person name="Moreira D."/>
            <person name="Lopez-Garcia P."/>
            <person name="Mira A."/>
            <person name="Rodriguez-Valera F."/>
        </authorList>
    </citation>
    <scope>NUCLEOTIDE SEQUENCE</scope>
</reference>